<comment type="caution">
    <text evidence="3">The sequence shown here is derived from an EMBL/GenBank/DDBJ whole genome shotgun (WGS) entry which is preliminary data.</text>
</comment>
<evidence type="ECO:0000313" key="4">
    <source>
        <dbReference type="Proteomes" id="UP000275267"/>
    </source>
</evidence>
<accession>A0A3L6RH69</accession>
<dbReference type="Pfam" id="PF24758">
    <property type="entry name" value="LRR_At5g56370"/>
    <property type="match status" value="1"/>
</dbReference>
<feature type="domain" description="FBD" evidence="1">
    <location>
        <begin position="250"/>
        <end position="290"/>
    </location>
</feature>
<dbReference type="Pfam" id="PF08387">
    <property type="entry name" value="FBD"/>
    <property type="match status" value="1"/>
</dbReference>
<evidence type="ECO:0000259" key="1">
    <source>
        <dbReference type="Pfam" id="PF08387"/>
    </source>
</evidence>
<dbReference type="InterPro" id="IPR055302">
    <property type="entry name" value="F-box_dom-containing"/>
</dbReference>
<evidence type="ECO:0000259" key="2">
    <source>
        <dbReference type="Pfam" id="PF24758"/>
    </source>
</evidence>
<gene>
    <name evidence="3" type="ORF">C2845_PM13G03150</name>
</gene>
<name>A0A3L6RH69_PANMI</name>
<dbReference type="AlphaFoldDB" id="A0A3L6RH69"/>
<dbReference type="Gene3D" id="3.80.10.10">
    <property type="entry name" value="Ribonuclease Inhibitor"/>
    <property type="match status" value="1"/>
</dbReference>
<dbReference type="EMBL" id="PQIB02000008">
    <property type="protein sequence ID" value="RLN03448.1"/>
    <property type="molecule type" value="Genomic_DNA"/>
</dbReference>
<reference evidence="4" key="1">
    <citation type="journal article" date="2019" name="Nat. Commun.">
        <title>The genome of broomcorn millet.</title>
        <authorList>
            <person name="Zou C."/>
            <person name="Miki D."/>
            <person name="Li D."/>
            <person name="Tang Q."/>
            <person name="Xiao L."/>
            <person name="Rajput S."/>
            <person name="Deng P."/>
            <person name="Jia W."/>
            <person name="Huang R."/>
            <person name="Zhang M."/>
            <person name="Sun Y."/>
            <person name="Hu J."/>
            <person name="Fu X."/>
            <person name="Schnable P.S."/>
            <person name="Li F."/>
            <person name="Zhang H."/>
            <person name="Feng B."/>
            <person name="Zhu X."/>
            <person name="Liu R."/>
            <person name="Schnable J.C."/>
            <person name="Zhu J.-K."/>
            <person name="Zhang H."/>
        </authorList>
    </citation>
    <scope>NUCLEOTIDE SEQUENCE [LARGE SCALE GENOMIC DNA]</scope>
</reference>
<sequence length="360" mass="40034">MAAGWVGLGRPARYSSQKVICVVVGAGRPEVEGGADRRTWGVRSMIQSPTLDGLRELELHYRTPDARFARSPAAGRGCPSPLPLPVLRLAPTLQLLYVSCDRCRLDIPAGAPPPGLFPHLEQMTLKGVSIAEGTLHAILAGCPALRSLVLHYNIGYRRLRISSETLRSLSVTDGHRDCEGRFEEVIIELAPLLERLIPDGLMHDPQIRVIQAPKLKVLGHLYSRDGISTRVFKAFSGRWPRFSTAQRNAPLECLDAHLRVLQVTHYTGKPSVVDLVRFFLSNARVLESVRLRVGAVNCYQYQKWVATQFKKLRLDTGSAAASQGARIAFENDHWPSADRVPVKHIHDLALEDPFDRSLRE</sequence>
<dbReference type="STRING" id="4540.A0A3L6RH69"/>
<feature type="domain" description="F-box/LRR-repeat protein 15/At3g58940/PEG3-like LRR" evidence="2">
    <location>
        <begin position="43"/>
        <end position="223"/>
    </location>
</feature>
<dbReference type="SUPFAM" id="SSF52047">
    <property type="entry name" value="RNI-like"/>
    <property type="match status" value="1"/>
</dbReference>
<dbReference type="InterPro" id="IPR032675">
    <property type="entry name" value="LRR_dom_sf"/>
</dbReference>
<dbReference type="Proteomes" id="UP000275267">
    <property type="component" value="Unassembled WGS sequence"/>
</dbReference>
<dbReference type="InterPro" id="IPR006566">
    <property type="entry name" value="FBD"/>
</dbReference>
<dbReference type="PANTHER" id="PTHR32141:SF150">
    <property type="entry name" value="FBD DOMAIN-CONTAINING PROTEIN"/>
    <property type="match status" value="1"/>
</dbReference>
<dbReference type="InterPro" id="IPR055411">
    <property type="entry name" value="LRR_FXL15/At3g58940/PEG3-like"/>
</dbReference>
<organism evidence="3 4">
    <name type="scientific">Panicum miliaceum</name>
    <name type="common">Proso millet</name>
    <name type="synonym">Broomcorn millet</name>
    <dbReference type="NCBI Taxonomy" id="4540"/>
    <lineage>
        <taxon>Eukaryota</taxon>
        <taxon>Viridiplantae</taxon>
        <taxon>Streptophyta</taxon>
        <taxon>Embryophyta</taxon>
        <taxon>Tracheophyta</taxon>
        <taxon>Spermatophyta</taxon>
        <taxon>Magnoliopsida</taxon>
        <taxon>Liliopsida</taxon>
        <taxon>Poales</taxon>
        <taxon>Poaceae</taxon>
        <taxon>PACMAD clade</taxon>
        <taxon>Panicoideae</taxon>
        <taxon>Panicodae</taxon>
        <taxon>Paniceae</taxon>
        <taxon>Panicinae</taxon>
        <taxon>Panicum</taxon>
        <taxon>Panicum sect. Panicum</taxon>
    </lineage>
</organism>
<keyword evidence="4" id="KW-1185">Reference proteome</keyword>
<evidence type="ECO:0000313" key="3">
    <source>
        <dbReference type="EMBL" id="RLN03448.1"/>
    </source>
</evidence>
<protein>
    <submittedName>
        <fullName evidence="3">Uncharacterized protein</fullName>
    </submittedName>
</protein>
<dbReference type="OrthoDB" id="599900at2759"/>
<proteinExistence type="predicted"/>
<dbReference type="PANTHER" id="PTHR32141">
    <property type="match status" value="1"/>
</dbReference>